<dbReference type="PANTHER" id="PTHR43267">
    <property type="entry name" value="TRNA THREONYLCARBAMOYLADENOSINE DEHYDRATASE"/>
    <property type="match status" value="1"/>
</dbReference>
<dbReference type="GO" id="GO:0016491">
    <property type="term" value="F:oxidoreductase activity"/>
    <property type="evidence" value="ECO:0007669"/>
    <property type="project" value="InterPro"/>
</dbReference>
<dbReference type="NCBIfam" id="NF005901">
    <property type="entry name" value="PRK07877.1"/>
    <property type="match status" value="1"/>
</dbReference>
<name>A0A1Y5P9J5_9MYCO</name>
<dbReference type="Gene3D" id="3.40.109.10">
    <property type="entry name" value="NADH Oxidase"/>
    <property type="match status" value="1"/>
</dbReference>
<dbReference type="GO" id="GO:0061503">
    <property type="term" value="F:tRNA threonylcarbamoyladenosine dehydratase"/>
    <property type="evidence" value="ECO:0007669"/>
    <property type="project" value="TreeGrafter"/>
</dbReference>
<dbReference type="InterPro" id="IPR035985">
    <property type="entry name" value="Ubiquitin-activating_enz"/>
</dbReference>
<dbReference type="SUPFAM" id="SSF55469">
    <property type="entry name" value="FMN-dependent nitroreductase-like"/>
    <property type="match status" value="1"/>
</dbReference>
<dbReference type="Gene3D" id="3.40.50.720">
    <property type="entry name" value="NAD(P)-binding Rossmann-like Domain"/>
    <property type="match status" value="1"/>
</dbReference>
<feature type="domain" description="THIF-type NAD/FAD binding fold" evidence="2">
    <location>
        <begin position="94"/>
        <end position="233"/>
    </location>
</feature>
<sequence>MSFDVSADSGADAYNARVLLSDDPQDDLILARLRDDSRTEFVDRSAEFDSALRALRPEVEPELLAEPMRWAHYPWRHAVVAVPGPHAFARLRLDRNRNMITLGEQRQLAGLTIGVVGLSVGHAIAHTLAAQGLCGALRLADFDELELSNLNRVPATVFDIGVNKAVVAARRIAELDPYLRVRAMTDGLTIDTMGTFLDGLDIVVEECDSLDIKAAVREAARARRIPVLMASSDRGLIDVERYDIEPERPILHGLLGDIGVAELAGLSSTDKVPHVLRIIDAGRLSDRGAASLVEVGRTLSTWPQLAGDIAVGAATVAEAVRRIGLGERLPSGRARLDVTRALDGLEEPALPSPPVPSTPAEPAGQLDSTPADAVAAAARRAPSGGNMQPWNIVSHNDSVIVELDPNYTSTMDVAYRASAVAIGAAIFNARVAAAALGVLGPVTITEYDEPIPLRAVVELAAGRDDTLAALYGPMLDRGTNRHRGTPSQLTTATVADLTAAAQAEGGTLRLLTTRTDMERAATILAATDRIRYLQPRLHAEMISEVRWPGDDNSDGLDIRSLELAAADMATLDILRRGDVMARLAQWQAGEALGQDVTERVLSSSALGVVTISGHTLTDYARAGAAMEAVWVAAEQHGLGVQPVSPVFLYAHDDRDLDELAAEHVAELRDLQGQFRALTGTGPGEAQALVLRFSHAPDASARSRRRTASRGTLG</sequence>
<dbReference type="InterPro" id="IPR000594">
    <property type="entry name" value="ThiF_NAD_FAD-bd"/>
</dbReference>
<dbReference type="CDD" id="cd01483">
    <property type="entry name" value="E1_enzyme_family"/>
    <property type="match status" value="1"/>
</dbReference>
<accession>A0A1Y5P9J5</accession>
<feature type="region of interest" description="Disordered" evidence="1">
    <location>
        <begin position="346"/>
        <end position="379"/>
    </location>
</feature>
<dbReference type="Pfam" id="PF00899">
    <property type="entry name" value="ThiF"/>
    <property type="match status" value="1"/>
</dbReference>
<dbReference type="GO" id="GO:0061504">
    <property type="term" value="P:cyclic threonylcarbamoyladenosine biosynthetic process"/>
    <property type="evidence" value="ECO:0007669"/>
    <property type="project" value="TreeGrafter"/>
</dbReference>
<evidence type="ECO:0000259" key="2">
    <source>
        <dbReference type="Pfam" id="PF00899"/>
    </source>
</evidence>
<dbReference type="EMBL" id="FLQS01000014">
    <property type="protein sequence ID" value="SBS75297.1"/>
    <property type="molecule type" value="Genomic_DNA"/>
</dbReference>
<protein>
    <recommendedName>
        <fullName evidence="2">THIF-type NAD/FAD binding fold domain-containing protein</fullName>
    </recommendedName>
</protein>
<dbReference type="SUPFAM" id="SSF69572">
    <property type="entry name" value="Activating enzymes of the ubiquitin-like proteins"/>
    <property type="match status" value="1"/>
</dbReference>
<evidence type="ECO:0000256" key="1">
    <source>
        <dbReference type="SAM" id="MobiDB-lite"/>
    </source>
</evidence>
<dbReference type="PANTHER" id="PTHR43267:SF3">
    <property type="entry name" value="THIF PROTEIN"/>
    <property type="match status" value="1"/>
</dbReference>
<dbReference type="InterPro" id="IPR045886">
    <property type="entry name" value="ThiF/MoeB/HesA"/>
</dbReference>
<proteinExistence type="predicted"/>
<organism evidence="3">
    <name type="scientific">uncultured Mycobacterium sp</name>
    <dbReference type="NCBI Taxonomy" id="171292"/>
    <lineage>
        <taxon>Bacteria</taxon>
        <taxon>Bacillati</taxon>
        <taxon>Actinomycetota</taxon>
        <taxon>Actinomycetes</taxon>
        <taxon>Mycobacteriales</taxon>
        <taxon>Mycobacteriaceae</taxon>
        <taxon>Mycobacterium</taxon>
        <taxon>environmental samples</taxon>
    </lineage>
</organism>
<gene>
    <name evidence="3" type="ORF">MHPYR_210082</name>
</gene>
<dbReference type="GO" id="GO:0008641">
    <property type="term" value="F:ubiquitin-like modifier activating enzyme activity"/>
    <property type="evidence" value="ECO:0007669"/>
    <property type="project" value="InterPro"/>
</dbReference>
<feature type="compositionally biased region" description="Pro residues" evidence="1">
    <location>
        <begin position="350"/>
        <end position="359"/>
    </location>
</feature>
<evidence type="ECO:0000313" key="3">
    <source>
        <dbReference type="EMBL" id="SBS75297.1"/>
    </source>
</evidence>
<reference evidence="3" key="1">
    <citation type="submission" date="2016-03" db="EMBL/GenBank/DDBJ databases">
        <authorList>
            <person name="Ploux O."/>
        </authorList>
    </citation>
    <scope>NUCLEOTIDE SEQUENCE</scope>
    <source>
        <strain evidence="3">UC10</strain>
    </source>
</reference>
<dbReference type="InterPro" id="IPR000415">
    <property type="entry name" value="Nitroreductase-like"/>
</dbReference>
<dbReference type="AlphaFoldDB" id="A0A1Y5P9J5"/>